<sequence length="336" mass="37974">MRCLVLAQELKRIGYNVLFATREQKADLNTLINTRGFEVIALQKPYEWSTPSHSSDYAAWLQMTEEQDCLDFIKKVKYADLVIVDHYGIGATWHEIVKNKLNCILTVIDDLVRVHRAHIVVDQTLNRQPTSYEKIFPCKALTGTDYALLSPEFTKQRQNQQQNSPSSHNILITMGGIDKPNATLEVLKALATVKKPHPTTVLISQRAPHYSAIKKFAEKHPDWVKHIEFVDNMASFMSQFSLAIGAPGSTSWERACLGIPSILVPIADNQNDISKALVNAKAVKLIKLEDISNQLISTIEYLVKYWQYYSKQNLALCDGMGVKRVTQTLQEALQTC</sequence>
<reference evidence="1" key="1">
    <citation type="submission" date="2015-03" db="EMBL/GenBank/DDBJ databases">
        <authorList>
            <person name="Xie B.-B."/>
            <person name="Rong J.-C."/>
            <person name="Qin Q.-L."/>
            <person name="Zhang Y.-Z."/>
        </authorList>
    </citation>
    <scope>NUCLEOTIDE SEQUENCE</scope>
    <source>
        <strain evidence="1">DSM 14585</strain>
    </source>
</reference>
<dbReference type="EMBL" id="CP011011">
    <property type="protein sequence ID" value="ATC81552.1"/>
    <property type="molecule type" value="Genomic_DNA"/>
</dbReference>
<protein>
    <submittedName>
        <fullName evidence="1">Uncharacterized protein</fullName>
    </submittedName>
</protein>
<proteinExistence type="predicted"/>
<organism evidence="1 2">
    <name type="scientific">Pseudoalteromonas agarivorans DSM 14585</name>
    <dbReference type="NCBI Taxonomy" id="1312369"/>
    <lineage>
        <taxon>Bacteria</taxon>
        <taxon>Pseudomonadati</taxon>
        <taxon>Pseudomonadota</taxon>
        <taxon>Gammaproteobacteria</taxon>
        <taxon>Alteromonadales</taxon>
        <taxon>Pseudoalteromonadaceae</taxon>
        <taxon>Pseudoalteromonas</taxon>
    </lineage>
</organism>
<gene>
    <name evidence="1" type="ORF">PAGA_a1089</name>
</gene>
<accession>A0ACA8DTM9</accession>
<keyword evidence="2" id="KW-1185">Reference proteome</keyword>
<evidence type="ECO:0000313" key="2">
    <source>
        <dbReference type="Proteomes" id="UP000217277"/>
    </source>
</evidence>
<name>A0ACA8DTM9_9GAMM</name>
<dbReference type="Proteomes" id="UP000217277">
    <property type="component" value="Chromosome I"/>
</dbReference>
<evidence type="ECO:0000313" key="1">
    <source>
        <dbReference type="EMBL" id="ATC81552.1"/>
    </source>
</evidence>